<name>A0A0D6LJK9_9BILA</name>
<keyword evidence="7" id="KW-1185">Reference proteome</keyword>
<proteinExistence type="predicted"/>
<evidence type="ECO:0000256" key="1">
    <source>
        <dbReference type="ARBA" id="ARBA00004606"/>
    </source>
</evidence>
<dbReference type="PANTHER" id="PTHR46671:SF7">
    <property type="entry name" value="CORE-2_I-BRANCHING ENZYME"/>
    <property type="match status" value="1"/>
</dbReference>
<dbReference type="GO" id="GO:0016757">
    <property type="term" value="F:glycosyltransferase activity"/>
    <property type="evidence" value="ECO:0007669"/>
    <property type="project" value="UniProtKB-KW"/>
</dbReference>
<evidence type="ECO:0000313" key="6">
    <source>
        <dbReference type="EMBL" id="EPB72189.1"/>
    </source>
</evidence>
<dbReference type="GO" id="GO:0016020">
    <property type="term" value="C:membrane"/>
    <property type="evidence" value="ECO:0007669"/>
    <property type="project" value="UniProtKB-SubCell"/>
</dbReference>
<comment type="subcellular location">
    <subcellularLocation>
        <location evidence="1">Membrane</location>
        <topology evidence="1">Single-pass type II membrane protein</topology>
    </subcellularLocation>
</comment>
<accession>A0A0D6LJK9</accession>
<dbReference type="PANTHER" id="PTHR46671">
    <property type="entry name" value="PROTEIN CBG11221"/>
    <property type="match status" value="1"/>
</dbReference>
<keyword evidence="4" id="KW-0472">Membrane</keyword>
<organism evidence="6 7">
    <name type="scientific">Ancylostoma ceylanicum</name>
    <dbReference type="NCBI Taxonomy" id="53326"/>
    <lineage>
        <taxon>Eukaryota</taxon>
        <taxon>Metazoa</taxon>
        <taxon>Ecdysozoa</taxon>
        <taxon>Nematoda</taxon>
        <taxon>Chromadorea</taxon>
        <taxon>Rhabditida</taxon>
        <taxon>Rhabditina</taxon>
        <taxon>Rhabditomorpha</taxon>
        <taxon>Strongyloidea</taxon>
        <taxon>Ancylostomatidae</taxon>
        <taxon>Ancylostomatinae</taxon>
        <taxon>Ancylostoma</taxon>
    </lineage>
</organism>
<keyword evidence="2" id="KW-0328">Glycosyltransferase</keyword>
<evidence type="ECO:0000256" key="2">
    <source>
        <dbReference type="ARBA" id="ARBA00022676"/>
    </source>
</evidence>
<sequence length="171" mass="19535">MVEIYKLLEGANDVEITPCPEDRWDQTRQWDARSLNLFRNESAMTAKQLNARITFAKGAAQASLSRPAVEWLVYTANLTTLMNQLNEKPFGIDEILIESLQVSDDLDMPGRFTSECLMRGSNTPFISRMSIWEYDDTSRCKSKYSRKSICILGIEDLQTLSQYPHLMANKA</sequence>
<evidence type="ECO:0000256" key="3">
    <source>
        <dbReference type="ARBA" id="ARBA00022679"/>
    </source>
</evidence>
<protein>
    <submittedName>
        <fullName evidence="6">Core-2/I-Branching enzyme</fullName>
    </submittedName>
</protein>
<keyword evidence="5" id="KW-0325">Glycoprotein</keyword>
<evidence type="ECO:0000256" key="5">
    <source>
        <dbReference type="ARBA" id="ARBA00023180"/>
    </source>
</evidence>
<gene>
    <name evidence="6" type="ORF">ANCCEY_08723</name>
</gene>
<evidence type="ECO:0000256" key="4">
    <source>
        <dbReference type="ARBA" id="ARBA00023136"/>
    </source>
</evidence>
<dbReference type="EMBL" id="KE125062">
    <property type="protein sequence ID" value="EPB72189.1"/>
    <property type="molecule type" value="Genomic_DNA"/>
</dbReference>
<evidence type="ECO:0000313" key="7">
    <source>
        <dbReference type="Proteomes" id="UP000054495"/>
    </source>
</evidence>
<dbReference type="AlphaFoldDB" id="A0A0D6LJK9"/>
<keyword evidence="3" id="KW-0808">Transferase</keyword>
<reference evidence="6 7" key="1">
    <citation type="submission" date="2013-05" db="EMBL/GenBank/DDBJ databases">
        <title>Draft genome of the parasitic nematode Anyclostoma ceylanicum.</title>
        <authorList>
            <person name="Mitreva M."/>
        </authorList>
    </citation>
    <scope>NUCLEOTIDE SEQUENCE [LARGE SCALE GENOMIC DNA]</scope>
</reference>
<dbReference type="InterPro" id="IPR003406">
    <property type="entry name" value="Glyco_trans_14"/>
</dbReference>
<dbReference type="Pfam" id="PF02485">
    <property type="entry name" value="Branch"/>
    <property type="match status" value="1"/>
</dbReference>
<dbReference type="Proteomes" id="UP000054495">
    <property type="component" value="Unassembled WGS sequence"/>
</dbReference>